<dbReference type="EMBL" id="JAMRDG010000002">
    <property type="protein sequence ID" value="KAJ3691503.1"/>
    <property type="molecule type" value="Genomic_DNA"/>
</dbReference>
<evidence type="ECO:0000313" key="4">
    <source>
        <dbReference type="EMBL" id="KAJ3691503.1"/>
    </source>
</evidence>
<dbReference type="Pfam" id="PF00646">
    <property type="entry name" value="F-box"/>
    <property type="match status" value="1"/>
</dbReference>
<dbReference type="Gene3D" id="1.20.1280.50">
    <property type="match status" value="1"/>
</dbReference>
<accession>A0AAD6EP21</accession>
<dbReference type="PANTHER" id="PTHR31900">
    <property type="entry name" value="F-BOX/RNI SUPERFAMILY PROTEIN-RELATED"/>
    <property type="match status" value="1"/>
</dbReference>
<dbReference type="InterPro" id="IPR036047">
    <property type="entry name" value="F-box-like_dom_sf"/>
</dbReference>
<evidence type="ECO:0008006" key="6">
    <source>
        <dbReference type="Google" id="ProtNLM"/>
    </source>
</evidence>
<keyword evidence="1" id="KW-1133">Transmembrane helix</keyword>
<feature type="transmembrane region" description="Helical" evidence="1">
    <location>
        <begin position="359"/>
        <end position="380"/>
    </location>
</feature>
<evidence type="ECO:0000256" key="1">
    <source>
        <dbReference type="SAM" id="Phobius"/>
    </source>
</evidence>
<dbReference type="InterPro" id="IPR055411">
    <property type="entry name" value="LRR_FXL15/At3g58940/PEG3-like"/>
</dbReference>
<keyword evidence="1" id="KW-0472">Membrane</keyword>
<feature type="domain" description="F-box/LRR-repeat protein 15/At3g58940/PEG3-like LRR" evidence="3">
    <location>
        <begin position="113"/>
        <end position="328"/>
    </location>
</feature>
<dbReference type="AlphaFoldDB" id="A0AAD6EP21"/>
<dbReference type="Proteomes" id="UP001210211">
    <property type="component" value="Unassembled WGS sequence"/>
</dbReference>
<reference evidence="4 5" key="1">
    <citation type="journal article" date="2022" name="Cell">
        <title>Repeat-based holocentromeres influence genome architecture and karyotype evolution.</title>
        <authorList>
            <person name="Hofstatter P.G."/>
            <person name="Thangavel G."/>
            <person name="Lux T."/>
            <person name="Neumann P."/>
            <person name="Vondrak T."/>
            <person name="Novak P."/>
            <person name="Zhang M."/>
            <person name="Costa L."/>
            <person name="Castellani M."/>
            <person name="Scott A."/>
            <person name="Toegelov H."/>
            <person name="Fuchs J."/>
            <person name="Mata-Sucre Y."/>
            <person name="Dias Y."/>
            <person name="Vanzela A.L.L."/>
            <person name="Huettel B."/>
            <person name="Almeida C.C.S."/>
            <person name="Simkova H."/>
            <person name="Souza G."/>
            <person name="Pedrosa-Harand A."/>
            <person name="Macas J."/>
            <person name="Mayer K.F.X."/>
            <person name="Houben A."/>
            <person name="Marques A."/>
        </authorList>
    </citation>
    <scope>NUCLEOTIDE SEQUENCE [LARGE SCALE GENOMIC DNA]</scope>
    <source>
        <strain evidence="4">RhyTen1mFocal</strain>
    </source>
</reference>
<gene>
    <name evidence="4" type="ORF">LUZ61_020667</name>
</gene>
<sequence>MAKVDRISLLPEEIKISILSRLEVKDALRTSTLARSWRHIWTLLPSLRLGCYLDPLGDTSKDFNTRPVSSSWIRRVSRLISSLQGPFLLFELSLILDIIPSNLLQSILDLLFQKDGVQTLHLHCFYPNRLLPKVIVRLPLFHSLKVLGLSGCQLVLPDEFRGFHCLTTLSLSDVKIPNHRLQLLLDTSKNLTSFMFSAQDLDLTPDLSVNISLPLLTRVQFGINEMVDNICLVSTPHLEEAHIFVNNPVSENLARVILRLLTDVSMVSSLHLDCDNLKALSLLGLPFSFSFPQLKCFKFFLNVDNMDNRTCDVIYWLLKSMPFLEELNIETEGVASLMRELLLTRQNGVPWLDQTLKSVIINICLSLNVMTGITMVKFFLQNAKVLKLMKILYQDDERLSIIEELQKEEVASSDAKVVMFNIKTEVTVNVK</sequence>
<evidence type="ECO:0000259" key="2">
    <source>
        <dbReference type="Pfam" id="PF00646"/>
    </source>
</evidence>
<protein>
    <recommendedName>
        <fullName evidence="6">F-box domain-containing protein</fullName>
    </recommendedName>
</protein>
<name>A0AAD6EP21_9POAL</name>
<dbReference type="InterPro" id="IPR050232">
    <property type="entry name" value="FBL13/AtMIF1-like"/>
</dbReference>
<comment type="caution">
    <text evidence="4">The sequence shown here is derived from an EMBL/GenBank/DDBJ whole genome shotgun (WGS) entry which is preliminary data.</text>
</comment>
<organism evidence="4 5">
    <name type="scientific">Rhynchospora tenuis</name>
    <dbReference type="NCBI Taxonomy" id="198213"/>
    <lineage>
        <taxon>Eukaryota</taxon>
        <taxon>Viridiplantae</taxon>
        <taxon>Streptophyta</taxon>
        <taxon>Embryophyta</taxon>
        <taxon>Tracheophyta</taxon>
        <taxon>Spermatophyta</taxon>
        <taxon>Magnoliopsida</taxon>
        <taxon>Liliopsida</taxon>
        <taxon>Poales</taxon>
        <taxon>Cyperaceae</taxon>
        <taxon>Cyperoideae</taxon>
        <taxon>Rhynchosporeae</taxon>
        <taxon>Rhynchospora</taxon>
    </lineage>
</organism>
<dbReference type="SUPFAM" id="SSF52047">
    <property type="entry name" value="RNI-like"/>
    <property type="match status" value="1"/>
</dbReference>
<dbReference type="SUPFAM" id="SSF81383">
    <property type="entry name" value="F-box domain"/>
    <property type="match status" value="1"/>
</dbReference>
<proteinExistence type="predicted"/>
<dbReference type="InterPro" id="IPR001810">
    <property type="entry name" value="F-box_dom"/>
</dbReference>
<evidence type="ECO:0000313" key="5">
    <source>
        <dbReference type="Proteomes" id="UP001210211"/>
    </source>
</evidence>
<dbReference type="Pfam" id="PF24758">
    <property type="entry name" value="LRR_At5g56370"/>
    <property type="match status" value="1"/>
</dbReference>
<evidence type="ECO:0000259" key="3">
    <source>
        <dbReference type="Pfam" id="PF24758"/>
    </source>
</evidence>
<dbReference type="PANTHER" id="PTHR31900:SF27">
    <property type="entry name" value="FBD DOMAIN-CONTAINING PROTEIN"/>
    <property type="match status" value="1"/>
</dbReference>
<feature type="domain" description="F-box" evidence="2">
    <location>
        <begin position="7"/>
        <end position="46"/>
    </location>
</feature>
<keyword evidence="1" id="KW-0812">Transmembrane</keyword>
<keyword evidence="5" id="KW-1185">Reference proteome</keyword>